<dbReference type="EMBL" id="JBBKAJ010000022">
    <property type="protein sequence ID" value="MEJ8633333.1"/>
    <property type="molecule type" value="Genomic_DNA"/>
</dbReference>
<sequence>MRALRVASLALAGTAAALALGAPAALAEDEGTVSSFGFTVSPEDVEPGGTVTLNATECESPTVTASSGVFDTVTLSEGLPATATVFEDAKPGAEYDVTFDCQGEKGTTTLSVGAAGVPHTTPSAGTHTGPTHAPSGLTKPGGGVQAGSGGSLSGLSPTQIALGSLLVAGAVGGGVVMLRRRAGDGV</sequence>
<keyword evidence="2" id="KW-1185">Reference proteome</keyword>
<gene>
    <name evidence="1" type="ORF">WKI67_07985</name>
</gene>
<dbReference type="Proteomes" id="UP001377168">
    <property type="component" value="Unassembled WGS sequence"/>
</dbReference>
<organism evidence="1 2">
    <name type="scientific">Streptomyces achmelvichensis</name>
    <dbReference type="NCBI Taxonomy" id="3134111"/>
    <lineage>
        <taxon>Bacteria</taxon>
        <taxon>Bacillati</taxon>
        <taxon>Actinomycetota</taxon>
        <taxon>Actinomycetes</taxon>
        <taxon>Kitasatosporales</taxon>
        <taxon>Streptomycetaceae</taxon>
        <taxon>Streptomyces</taxon>
    </lineage>
</organism>
<evidence type="ECO:0000313" key="2">
    <source>
        <dbReference type="Proteomes" id="UP001377168"/>
    </source>
</evidence>
<evidence type="ECO:0000313" key="1">
    <source>
        <dbReference type="EMBL" id="MEJ8633333.1"/>
    </source>
</evidence>
<comment type="caution">
    <text evidence="1">The sequence shown here is derived from an EMBL/GenBank/DDBJ whole genome shotgun (WGS) entry which is preliminary data.</text>
</comment>
<name>A0ACC6PPD6_9ACTN</name>
<reference evidence="1" key="1">
    <citation type="submission" date="2024-03" db="EMBL/GenBank/DDBJ databases">
        <title>Novel Streptomyces species of biotechnological and ecological value are a feature of Machair soil.</title>
        <authorList>
            <person name="Prole J.R."/>
            <person name="Goodfellow M."/>
            <person name="Allenby N."/>
            <person name="Ward A.C."/>
        </authorList>
    </citation>
    <scope>NUCLEOTIDE SEQUENCE</scope>
    <source>
        <strain evidence="1">MS2.AVA.5</strain>
    </source>
</reference>
<accession>A0ACC6PPD6</accession>
<proteinExistence type="predicted"/>
<protein>
    <submittedName>
        <fullName evidence="1">Uncharacterized protein</fullName>
    </submittedName>
</protein>